<proteinExistence type="predicted"/>
<keyword evidence="4" id="KW-1185">Reference proteome</keyword>
<dbReference type="HOGENOM" id="CLU_2348049_0_0_1"/>
<evidence type="ECO:0000256" key="1">
    <source>
        <dbReference type="SAM" id="Phobius"/>
    </source>
</evidence>
<dbReference type="Pfam" id="PF20151">
    <property type="entry name" value="DUF6533"/>
    <property type="match status" value="1"/>
</dbReference>
<organism evidence="3 4">
    <name type="scientific">Sphaerobolus stellatus (strain SS14)</name>
    <dbReference type="NCBI Taxonomy" id="990650"/>
    <lineage>
        <taxon>Eukaryota</taxon>
        <taxon>Fungi</taxon>
        <taxon>Dikarya</taxon>
        <taxon>Basidiomycota</taxon>
        <taxon>Agaricomycotina</taxon>
        <taxon>Agaricomycetes</taxon>
        <taxon>Phallomycetidae</taxon>
        <taxon>Geastrales</taxon>
        <taxon>Sphaerobolaceae</taxon>
        <taxon>Sphaerobolus</taxon>
    </lineage>
</organism>
<evidence type="ECO:0000259" key="2">
    <source>
        <dbReference type="Pfam" id="PF20151"/>
    </source>
</evidence>
<keyword evidence="1" id="KW-0472">Membrane</keyword>
<protein>
    <recommendedName>
        <fullName evidence="2">DUF6533 domain-containing protein</fullName>
    </recommendedName>
</protein>
<feature type="transmembrane region" description="Helical" evidence="1">
    <location>
        <begin position="35"/>
        <end position="53"/>
    </location>
</feature>
<name>A0A0C9UBP6_SPHS4</name>
<reference evidence="3 4" key="1">
    <citation type="submission" date="2014-06" db="EMBL/GenBank/DDBJ databases">
        <title>Evolutionary Origins and Diversification of the Mycorrhizal Mutualists.</title>
        <authorList>
            <consortium name="DOE Joint Genome Institute"/>
            <consortium name="Mycorrhizal Genomics Consortium"/>
            <person name="Kohler A."/>
            <person name="Kuo A."/>
            <person name="Nagy L.G."/>
            <person name="Floudas D."/>
            <person name="Copeland A."/>
            <person name="Barry K.W."/>
            <person name="Cichocki N."/>
            <person name="Veneault-Fourrey C."/>
            <person name="LaButti K."/>
            <person name="Lindquist E.A."/>
            <person name="Lipzen A."/>
            <person name="Lundell T."/>
            <person name="Morin E."/>
            <person name="Murat C."/>
            <person name="Riley R."/>
            <person name="Ohm R."/>
            <person name="Sun H."/>
            <person name="Tunlid A."/>
            <person name="Henrissat B."/>
            <person name="Grigoriev I.V."/>
            <person name="Hibbett D.S."/>
            <person name="Martin F."/>
        </authorList>
    </citation>
    <scope>NUCLEOTIDE SEQUENCE [LARGE SCALE GENOMIC DNA]</scope>
    <source>
        <strain evidence="3 4">SS14</strain>
    </source>
</reference>
<dbReference type="AlphaFoldDB" id="A0A0C9UBP6"/>
<keyword evidence="1" id="KW-1133">Transmembrane helix</keyword>
<evidence type="ECO:0000313" key="4">
    <source>
        <dbReference type="Proteomes" id="UP000054279"/>
    </source>
</evidence>
<dbReference type="InterPro" id="IPR045340">
    <property type="entry name" value="DUF6533"/>
</dbReference>
<keyword evidence="1" id="KW-0812">Transmembrane</keyword>
<evidence type="ECO:0000313" key="3">
    <source>
        <dbReference type="EMBL" id="KIJ22525.1"/>
    </source>
</evidence>
<feature type="domain" description="DUF6533" evidence="2">
    <location>
        <begin position="39"/>
        <end position="84"/>
    </location>
</feature>
<dbReference type="OrthoDB" id="2686513at2759"/>
<feature type="transmembrane region" description="Helical" evidence="1">
    <location>
        <begin position="74"/>
        <end position="94"/>
    </location>
</feature>
<dbReference type="EMBL" id="KN838145">
    <property type="protein sequence ID" value="KIJ22525.1"/>
    <property type="molecule type" value="Genomic_DNA"/>
</dbReference>
<dbReference type="Proteomes" id="UP000054279">
    <property type="component" value="Unassembled WGS sequence"/>
</dbReference>
<accession>A0A0C9UBP6</accession>
<sequence>MRSPYVEAATVYSSASLPMLNSPFLPSPFRQPRAFYEYCIMLAALTACLYDYALTFDSELRYIWAHKLNRFTSIWLLLRYFTPLSLVFETIVAFNPNWNRSSSGLSDVPVSHWPK</sequence>
<gene>
    <name evidence="3" type="ORF">M422DRAFT_277023</name>
</gene>